<dbReference type="PANTHER" id="PTHR43762">
    <property type="entry name" value="L-GULONOLACTONE OXIDASE"/>
    <property type="match status" value="1"/>
</dbReference>
<accession>A0A317D9H9</accession>
<dbReference type="InterPro" id="IPR016169">
    <property type="entry name" value="FAD-bd_PCMH_sub2"/>
</dbReference>
<dbReference type="InterPro" id="IPR016167">
    <property type="entry name" value="FAD-bd_PCMH_sub1"/>
</dbReference>
<dbReference type="GO" id="GO:0071949">
    <property type="term" value="F:FAD binding"/>
    <property type="evidence" value="ECO:0007669"/>
    <property type="project" value="InterPro"/>
</dbReference>
<dbReference type="InterPro" id="IPR006094">
    <property type="entry name" value="Oxid_FAD_bind_N"/>
</dbReference>
<organism evidence="3 4">
    <name type="scientific">Micromonospora sicca</name>
    <dbReference type="NCBI Taxonomy" id="2202420"/>
    <lineage>
        <taxon>Bacteria</taxon>
        <taxon>Bacillati</taxon>
        <taxon>Actinomycetota</taxon>
        <taxon>Actinomycetes</taxon>
        <taxon>Micromonosporales</taxon>
        <taxon>Micromonosporaceae</taxon>
        <taxon>Micromonospora</taxon>
    </lineage>
</organism>
<dbReference type="GO" id="GO:0016020">
    <property type="term" value="C:membrane"/>
    <property type="evidence" value="ECO:0007669"/>
    <property type="project" value="InterPro"/>
</dbReference>
<dbReference type="PIRSF" id="PIRSF000136">
    <property type="entry name" value="LGO_GLO"/>
    <property type="match status" value="1"/>
</dbReference>
<dbReference type="Pfam" id="PF04030">
    <property type="entry name" value="ALO"/>
    <property type="match status" value="1"/>
</dbReference>
<feature type="domain" description="FAD-binding PCMH-type" evidence="2">
    <location>
        <begin position="1"/>
        <end position="152"/>
    </location>
</feature>
<dbReference type="Gene3D" id="3.30.465.10">
    <property type="match status" value="1"/>
</dbReference>
<dbReference type="Gene3D" id="1.10.45.10">
    <property type="entry name" value="Vanillyl-alcohol Oxidase, Chain A, domain 4"/>
    <property type="match status" value="1"/>
</dbReference>
<comment type="caution">
    <text evidence="3">The sequence shown here is derived from an EMBL/GenBank/DDBJ whole genome shotgun (WGS) entry which is preliminary data.</text>
</comment>
<evidence type="ECO:0000313" key="3">
    <source>
        <dbReference type="EMBL" id="PWR10326.1"/>
    </source>
</evidence>
<gene>
    <name evidence="3" type="ORF">DKT69_29455</name>
</gene>
<dbReference type="Gene3D" id="3.30.70.2530">
    <property type="match status" value="1"/>
</dbReference>
<dbReference type="InterPro" id="IPR010031">
    <property type="entry name" value="FAD_lactone_oxidase-like"/>
</dbReference>
<keyword evidence="1" id="KW-0560">Oxidoreductase</keyword>
<dbReference type="InterPro" id="IPR016166">
    <property type="entry name" value="FAD-bd_PCMH"/>
</dbReference>
<evidence type="ECO:0000313" key="4">
    <source>
        <dbReference type="Proteomes" id="UP000246050"/>
    </source>
</evidence>
<evidence type="ECO:0000259" key="2">
    <source>
        <dbReference type="PROSITE" id="PS51387"/>
    </source>
</evidence>
<proteinExistence type="predicted"/>
<protein>
    <submittedName>
        <fullName evidence="3">FAD-binding protein</fullName>
    </submittedName>
</protein>
<sequence>MDELRRLVAGSERIRAVGTGHSFNRLGDTTGDLVSLARLPPAVELDPERGTVTVAAALRYGDLATRLHAHGYALANLASLPHISVAGAVATGTHGSGDTHGNLATAVAALELVTADGDLLTVDRADERFAGMVVNLGALGVVTRVTLDVVPTFDVRQYVRLGLPRDALDAAFASAYSVSAFTDWRSARLDQVWRKQRVDQAPPPADWLGTTAAPAQRHPVPGMPAENCTPQLGVPGPWHERLPHFRLGFTPSSGDELQSEYHVAREVAAEALAALDGVADRIAAVLQICELRTVAADPLWLSPNHGRDSLAIHFTWIGDAAAVTPVVAAVEERLAPFAPRPHWGKVFGLDPAAVAAAYPRHADFLALATDLDPAGKFRTELLDRYFPRR</sequence>
<dbReference type="RefSeq" id="WP_109804730.1">
    <property type="nucleotide sequence ID" value="NZ_QGKS01000361.1"/>
</dbReference>
<dbReference type="InterPro" id="IPR016171">
    <property type="entry name" value="Vanillyl_alc_oxidase_C-sub2"/>
</dbReference>
<dbReference type="InterPro" id="IPR036318">
    <property type="entry name" value="FAD-bd_PCMH-like_sf"/>
</dbReference>
<dbReference type="OrthoDB" id="9800184at2"/>
<dbReference type="Pfam" id="PF01565">
    <property type="entry name" value="FAD_binding_4"/>
    <property type="match status" value="1"/>
</dbReference>
<dbReference type="EMBL" id="QGKS01000361">
    <property type="protein sequence ID" value="PWR10326.1"/>
    <property type="molecule type" value="Genomic_DNA"/>
</dbReference>
<dbReference type="Proteomes" id="UP000246050">
    <property type="component" value="Unassembled WGS sequence"/>
</dbReference>
<dbReference type="GO" id="GO:0003885">
    <property type="term" value="F:D-arabinono-1,4-lactone oxidase activity"/>
    <property type="evidence" value="ECO:0007669"/>
    <property type="project" value="InterPro"/>
</dbReference>
<dbReference type="SUPFAM" id="SSF56176">
    <property type="entry name" value="FAD-binding/transporter-associated domain-like"/>
    <property type="match status" value="1"/>
</dbReference>
<dbReference type="Gene3D" id="3.30.43.10">
    <property type="entry name" value="Uridine Diphospho-n-acetylenolpyruvylglucosamine Reductase, domain 2"/>
    <property type="match status" value="1"/>
</dbReference>
<name>A0A317D9H9_9ACTN</name>
<reference evidence="3 4" key="1">
    <citation type="submission" date="2018-05" db="EMBL/GenBank/DDBJ databases">
        <title>Micromonosporas from Atacama Desert.</title>
        <authorList>
            <person name="Carro L."/>
            <person name="Golinska P."/>
            <person name="Klenk H.-P."/>
            <person name="Goodfellow M."/>
        </authorList>
    </citation>
    <scope>NUCLEOTIDE SEQUENCE [LARGE SCALE GENOMIC DNA]</scope>
    <source>
        <strain evidence="3 4">4G51</strain>
    </source>
</reference>
<dbReference type="PROSITE" id="PS51387">
    <property type="entry name" value="FAD_PCMH"/>
    <property type="match status" value="1"/>
</dbReference>
<dbReference type="Gene3D" id="3.30.70.2520">
    <property type="match status" value="1"/>
</dbReference>
<dbReference type="InterPro" id="IPR007173">
    <property type="entry name" value="ALO_C"/>
</dbReference>
<evidence type="ECO:0000256" key="1">
    <source>
        <dbReference type="ARBA" id="ARBA00023002"/>
    </source>
</evidence>
<dbReference type="PANTHER" id="PTHR43762:SF1">
    <property type="entry name" value="D-ARABINONO-1,4-LACTONE OXIDASE"/>
    <property type="match status" value="1"/>
</dbReference>
<dbReference type="AlphaFoldDB" id="A0A317D9H9"/>
<dbReference type="GO" id="GO:0080049">
    <property type="term" value="F:L-gulono-1,4-lactone dehydrogenase activity"/>
    <property type="evidence" value="ECO:0007669"/>
    <property type="project" value="TreeGrafter"/>
</dbReference>